<accession>C5MC79</accession>
<dbReference type="VEuPathDB" id="FungiDB:CTRG_03671"/>
<dbReference type="GeneID" id="8297806"/>
<keyword evidence="2" id="KW-0067">ATP-binding</keyword>
<dbReference type="SUPFAM" id="SSF52540">
    <property type="entry name" value="P-loop containing nucleoside triphosphate hydrolases"/>
    <property type="match status" value="2"/>
</dbReference>
<dbReference type="InterPro" id="IPR027417">
    <property type="entry name" value="P-loop_NTPase"/>
</dbReference>
<dbReference type="PANTHER" id="PTHR43514:SF4">
    <property type="entry name" value="ABC TRANSPORTER I FAMILY MEMBER 10"/>
    <property type="match status" value="1"/>
</dbReference>
<dbReference type="Gene3D" id="3.40.50.300">
    <property type="entry name" value="P-loop containing nucleotide triphosphate hydrolases"/>
    <property type="match status" value="2"/>
</dbReference>
<organism evidence="4 5">
    <name type="scientific">Candida tropicalis (strain ATCC MYA-3404 / T1)</name>
    <name type="common">Yeast</name>
    <dbReference type="NCBI Taxonomy" id="294747"/>
    <lineage>
        <taxon>Eukaryota</taxon>
        <taxon>Fungi</taxon>
        <taxon>Dikarya</taxon>
        <taxon>Ascomycota</taxon>
        <taxon>Saccharomycotina</taxon>
        <taxon>Pichiomycetes</taxon>
        <taxon>Debaryomycetaceae</taxon>
        <taxon>Candida/Lodderomyces clade</taxon>
        <taxon>Candida</taxon>
    </lineage>
</organism>
<dbReference type="GO" id="GO:0005739">
    <property type="term" value="C:mitochondrion"/>
    <property type="evidence" value="ECO:0007669"/>
    <property type="project" value="TreeGrafter"/>
</dbReference>
<evidence type="ECO:0000259" key="3">
    <source>
        <dbReference type="PROSITE" id="PS50893"/>
    </source>
</evidence>
<dbReference type="Pfam" id="PF00005">
    <property type="entry name" value="ABC_tran"/>
    <property type="match status" value="2"/>
</dbReference>
<feature type="domain" description="ABC transporter" evidence="3">
    <location>
        <begin position="89"/>
        <end position="319"/>
    </location>
</feature>
<dbReference type="eggNOG" id="KOG0927">
    <property type="taxonomic scope" value="Eukaryota"/>
</dbReference>
<dbReference type="Proteomes" id="UP000002037">
    <property type="component" value="Unassembled WGS sequence"/>
</dbReference>
<evidence type="ECO:0000313" key="4">
    <source>
        <dbReference type="EMBL" id="EER33246.1"/>
    </source>
</evidence>
<dbReference type="RefSeq" id="XP_002549374.1">
    <property type="nucleotide sequence ID" value="XM_002549328.1"/>
</dbReference>
<keyword evidence="1" id="KW-0547">Nucleotide-binding</keyword>
<name>C5MC79_CANTT</name>
<dbReference type="InterPro" id="IPR050334">
    <property type="entry name" value="Molybdenum_import_ModC"/>
</dbReference>
<dbReference type="KEGG" id="ctp:CTRG_03671"/>
<sequence length="584" mass="66793">MTQSMSTSPDSVINITEIFTATISKNSQYFSITFNNCFSFSFQFPDLLIMTGTSSMKNCLVAIKNAKFKKDTLLKTPFVYPDPITEIEIYPPSVRAKQSTWAVTGSSKTTMLKILAGEFISYPPLSRTYPLINDSPTQLQFLNFRDASGLDKVHMSARYETYSYKGKLEMSDDVNSVYNYVTGLNNYNTKNKNINTEFVDSLLKYFKLSHLQHKWINSLSNGQLRRARIAKSLMTKPKLLLIDDPFLGLDPINTKSVSDALQTVSQELDISMILGLRVQDDIPEWIQSLCYVDENGVRLAGDKQTVSTEYENLTTSTETSHKAHESRHNKHTKLVPIPTDYFQKEGLHIEFHNASVAYKKLVIFDNFNWRIPQGSKWRILGDNGTGKTTLLSIITADHPQSWKSVISVYGQLRKTGSGVTFFDINNRIGISSPELHALVPQHTKTMKEIIYNGLVKNVGNSNFLFKGDPKNISEIGQKYLNYFQDRLDMYGDTVFNELSMTDQKLTLFLRAIIKEPKLLILDEAFSCMDDENVMIRCHELIEHELQNTTVISIGHLEWELAKYDYMIKLINDNDKRDYRTFKVE</sequence>
<dbReference type="OrthoDB" id="10255969at2759"/>
<dbReference type="PANTHER" id="PTHR43514">
    <property type="entry name" value="ABC TRANSPORTER I FAMILY MEMBER 10"/>
    <property type="match status" value="1"/>
</dbReference>
<dbReference type="PROSITE" id="PS50893">
    <property type="entry name" value="ABC_TRANSPORTER_2"/>
    <property type="match status" value="2"/>
</dbReference>
<dbReference type="InterPro" id="IPR003593">
    <property type="entry name" value="AAA+_ATPase"/>
</dbReference>
<dbReference type="HOGENOM" id="CLU_000604_45_3_1"/>
<keyword evidence="5" id="KW-1185">Reference proteome</keyword>
<evidence type="ECO:0000313" key="5">
    <source>
        <dbReference type="Proteomes" id="UP000002037"/>
    </source>
</evidence>
<dbReference type="AlphaFoldDB" id="C5MC79"/>
<feature type="domain" description="ABC transporter" evidence="3">
    <location>
        <begin position="349"/>
        <end position="583"/>
    </location>
</feature>
<dbReference type="STRING" id="294747.C5MC79"/>
<reference evidence="4 5" key="1">
    <citation type="journal article" date="2009" name="Nature">
        <title>Evolution of pathogenicity and sexual reproduction in eight Candida genomes.</title>
        <authorList>
            <person name="Butler G."/>
            <person name="Rasmussen M.D."/>
            <person name="Lin M.F."/>
            <person name="Santos M.A."/>
            <person name="Sakthikumar S."/>
            <person name="Munro C.A."/>
            <person name="Rheinbay E."/>
            <person name="Grabherr M."/>
            <person name="Forche A."/>
            <person name="Reedy J.L."/>
            <person name="Agrafioti I."/>
            <person name="Arnaud M.B."/>
            <person name="Bates S."/>
            <person name="Brown A.J."/>
            <person name="Brunke S."/>
            <person name="Costanzo M.C."/>
            <person name="Fitzpatrick D.A."/>
            <person name="de Groot P.W."/>
            <person name="Harris D."/>
            <person name="Hoyer L.L."/>
            <person name="Hube B."/>
            <person name="Klis F.M."/>
            <person name="Kodira C."/>
            <person name="Lennard N."/>
            <person name="Logue M.E."/>
            <person name="Martin R."/>
            <person name="Neiman A.M."/>
            <person name="Nikolaou E."/>
            <person name="Quail M.A."/>
            <person name="Quinn J."/>
            <person name="Santos M.C."/>
            <person name="Schmitzberger F.F."/>
            <person name="Sherlock G."/>
            <person name="Shah P."/>
            <person name="Silverstein K.A."/>
            <person name="Skrzypek M.S."/>
            <person name="Soll D."/>
            <person name="Staggs R."/>
            <person name="Stansfield I."/>
            <person name="Stumpf M.P."/>
            <person name="Sudbery P.E."/>
            <person name="Srikantha T."/>
            <person name="Zeng Q."/>
            <person name="Berman J."/>
            <person name="Berriman M."/>
            <person name="Heitman J."/>
            <person name="Gow N.A."/>
            <person name="Lorenz M.C."/>
            <person name="Birren B.W."/>
            <person name="Kellis M."/>
            <person name="Cuomo C.A."/>
        </authorList>
    </citation>
    <scope>NUCLEOTIDE SEQUENCE [LARGE SCALE GENOMIC DNA]</scope>
    <source>
        <strain evidence="5">ATCC MYA-3404 / T1</strain>
    </source>
</reference>
<dbReference type="GO" id="GO:0005524">
    <property type="term" value="F:ATP binding"/>
    <property type="evidence" value="ECO:0007669"/>
    <property type="project" value="UniProtKB-KW"/>
</dbReference>
<gene>
    <name evidence="4" type="ORF">CTRG_03671</name>
</gene>
<proteinExistence type="predicted"/>
<evidence type="ECO:0000256" key="1">
    <source>
        <dbReference type="ARBA" id="ARBA00022741"/>
    </source>
</evidence>
<dbReference type="GO" id="GO:0016887">
    <property type="term" value="F:ATP hydrolysis activity"/>
    <property type="evidence" value="ECO:0007669"/>
    <property type="project" value="InterPro"/>
</dbReference>
<evidence type="ECO:0000256" key="2">
    <source>
        <dbReference type="ARBA" id="ARBA00022840"/>
    </source>
</evidence>
<dbReference type="EMBL" id="GG692398">
    <property type="protein sequence ID" value="EER33246.1"/>
    <property type="molecule type" value="Genomic_DNA"/>
</dbReference>
<dbReference type="InterPro" id="IPR003439">
    <property type="entry name" value="ABC_transporter-like_ATP-bd"/>
</dbReference>
<protein>
    <recommendedName>
        <fullName evidence="3">ABC transporter domain-containing protein</fullName>
    </recommendedName>
</protein>
<dbReference type="SMART" id="SM00382">
    <property type="entry name" value="AAA"/>
    <property type="match status" value="2"/>
</dbReference>